<dbReference type="SUPFAM" id="SSF50249">
    <property type="entry name" value="Nucleic acid-binding proteins"/>
    <property type="match status" value="1"/>
</dbReference>
<keyword evidence="5" id="KW-1185">Reference proteome</keyword>
<gene>
    <name evidence="4" type="ORF">IE331_04560</name>
</gene>
<dbReference type="Gene3D" id="2.40.50.140">
    <property type="entry name" value="Nucleic acid-binding proteins"/>
    <property type="match status" value="1"/>
</dbReference>
<dbReference type="InterPro" id="IPR000424">
    <property type="entry name" value="Primosome_PriB/ssb"/>
</dbReference>
<protein>
    <submittedName>
        <fullName evidence="4">Single-stranded DNA-binding protein</fullName>
    </submittedName>
</protein>
<dbReference type="AlphaFoldDB" id="A0A927PZC5"/>
<reference evidence="4" key="1">
    <citation type="submission" date="2020-09" db="EMBL/GenBank/DDBJ databases">
        <title>Nocardioides sp. strain MJB4 16S ribosomal RNA gene Genome sequencing and assembly.</title>
        <authorList>
            <person name="Kim I."/>
        </authorList>
    </citation>
    <scope>NUCLEOTIDE SEQUENCE</scope>
    <source>
        <strain evidence="4">MJB4</strain>
    </source>
</reference>
<sequence>MNETYVTLTGWLGSDVTERIVGSASVATFRVASTPRRYNRRDNAWTDGETTWYTVNAWRTLGRNCLDSLRQGDPVTVHGKLTAQVWTDPAGVKVQSFVVEAVAVGHDLSRGVSEFTKRLGGGTGEADDSALREANAGYGVGGPQISSAGETLDDMVEDDKGASASAEPAA</sequence>
<keyword evidence="1 2" id="KW-0238">DNA-binding</keyword>
<evidence type="ECO:0000256" key="3">
    <source>
        <dbReference type="SAM" id="MobiDB-lite"/>
    </source>
</evidence>
<evidence type="ECO:0000313" key="4">
    <source>
        <dbReference type="EMBL" id="MBD8868890.1"/>
    </source>
</evidence>
<dbReference type="PROSITE" id="PS50935">
    <property type="entry name" value="SSB"/>
    <property type="match status" value="1"/>
</dbReference>
<dbReference type="CDD" id="cd04496">
    <property type="entry name" value="SSB_OBF"/>
    <property type="match status" value="1"/>
</dbReference>
<evidence type="ECO:0000313" key="5">
    <source>
        <dbReference type="Proteomes" id="UP000616839"/>
    </source>
</evidence>
<comment type="caution">
    <text evidence="4">The sequence shown here is derived from an EMBL/GenBank/DDBJ whole genome shotgun (WGS) entry which is preliminary data.</text>
</comment>
<dbReference type="EMBL" id="JACYXZ010000001">
    <property type="protein sequence ID" value="MBD8868890.1"/>
    <property type="molecule type" value="Genomic_DNA"/>
</dbReference>
<dbReference type="GO" id="GO:0003697">
    <property type="term" value="F:single-stranded DNA binding"/>
    <property type="evidence" value="ECO:0007669"/>
    <property type="project" value="InterPro"/>
</dbReference>
<dbReference type="Proteomes" id="UP000616839">
    <property type="component" value="Unassembled WGS sequence"/>
</dbReference>
<evidence type="ECO:0000256" key="2">
    <source>
        <dbReference type="PROSITE-ProRule" id="PRU00252"/>
    </source>
</evidence>
<dbReference type="RefSeq" id="WP_192140887.1">
    <property type="nucleotide sequence ID" value="NZ_JACYXZ010000001.1"/>
</dbReference>
<proteinExistence type="predicted"/>
<dbReference type="InterPro" id="IPR012340">
    <property type="entry name" value="NA-bd_OB-fold"/>
</dbReference>
<dbReference type="Pfam" id="PF00436">
    <property type="entry name" value="SSB"/>
    <property type="match status" value="1"/>
</dbReference>
<feature type="region of interest" description="Disordered" evidence="3">
    <location>
        <begin position="118"/>
        <end position="170"/>
    </location>
</feature>
<organism evidence="4 5">
    <name type="scientific">Nocardioides donggukensis</name>
    <dbReference type="NCBI Taxonomy" id="2774019"/>
    <lineage>
        <taxon>Bacteria</taxon>
        <taxon>Bacillati</taxon>
        <taxon>Actinomycetota</taxon>
        <taxon>Actinomycetes</taxon>
        <taxon>Propionibacteriales</taxon>
        <taxon>Nocardioidaceae</taxon>
        <taxon>Nocardioides</taxon>
    </lineage>
</organism>
<accession>A0A927PZC5</accession>
<evidence type="ECO:0000256" key="1">
    <source>
        <dbReference type="ARBA" id="ARBA00023125"/>
    </source>
</evidence>
<name>A0A927PZC5_9ACTN</name>